<dbReference type="EMBL" id="JAQQWM010000008">
    <property type="protein sequence ID" value="KAK8053076.1"/>
    <property type="molecule type" value="Genomic_DNA"/>
</dbReference>
<sequence length="404" mass="46766">MVAKDIHSRFVSAKEMESIKRRPKTWKWYAKLESCPWMEPETMEMLRDPTQEELMVWERGQREFMHLVDLLKNNLRRAPGRMFKPRFPPTGSPTGMDRRHAKDCRNKSVAMYTIGHDPLPIFNYLYRKWLRPFKNPIEYGQFVAKIIGIDLGECRRAVSQPDSVEELNGVMKDIIQLHQQIVRDADDVYTANTDYYEFMPLFKSIIIVTKELPRGVQDDFSQMQVYLILTGNVEGLSAPMSFDAIYANGQDLSIGDNCGPQPTIVLTTLETAVGFLQEMEKREQSVFGTIPDPNLPPPTCINEAGMSYTDMKFLRGSGWTGEDLIGPSHLWIDTKRWPKWFGGGKFLHTQMEHMEDPNITTSKLRIEQMYDPARFHCNIARSKRQHGLEKEVEDKQSKHLKLDT</sequence>
<accession>A0ABR1U4G8</accession>
<proteinExistence type="predicted"/>
<name>A0ABR1U4G8_9PEZI</name>
<evidence type="ECO:0000313" key="3">
    <source>
        <dbReference type="Proteomes" id="UP001446871"/>
    </source>
</evidence>
<reference evidence="2 3" key="1">
    <citation type="submission" date="2023-01" db="EMBL/GenBank/DDBJ databases">
        <title>Analysis of 21 Apiospora genomes using comparative genomics revels a genus with tremendous synthesis potential of carbohydrate active enzymes and secondary metabolites.</title>
        <authorList>
            <person name="Sorensen T."/>
        </authorList>
    </citation>
    <scope>NUCLEOTIDE SEQUENCE [LARGE SCALE GENOMIC DNA]</scope>
    <source>
        <strain evidence="2 3">CBS 83171</strain>
    </source>
</reference>
<protein>
    <submittedName>
        <fullName evidence="2">Uncharacterized protein</fullName>
    </submittedName>
</protein>
<organism evidence="2 3">
    <name type="scientific">Apiospora saccharicola</name>
    <dbReference type="NCBI Taxonomy" id="335842"/>
    <lineage>
        <taxon>Eukaryota</taxon>
        <taxon>Fungi</taxon>
        <taxon>Dikarya</taxon>
        <taxon>Ascomycota</taxon>
        <taxon>Pezizomycotina</taxon>
        <taxon>Sordariomycetes</taxon>
        <taxon>Xylariomycetidae</taxon>
        <taxon>Amphisphaeriales</taxon>
        <taxon>Apiosporaceae</taxon>
        <taxon>Apiospora</taxon>
    </lineage>
</organism>
<gene>
    <name evidence="2" type="ORF">PG996_012377</name>
</gene>
<comment type="caution">
    <text evidence="2">The sequence shown here is derived from an EMBL/GenBank/DDBJ whole genome shotgun (WGS) entry which is preliminary data.</text>
</comment>
<evidence type="ECO:0000256" key="1">
    <source>
        <dbReference type="SAM" id="MobiDB-lite"/>
    </source>
</evidence>
<evidence type="ECO:0000313" key="2">
    <source>
        <dbReference type="EMBL" id="KAK8053076.1"/>
    </source>
</evidence>
<feature type="region of interest" description="Disordered" evidence="1">
    <location>
        <begin position="81"/>
        <end position="100"/>
    </location>
</feature>
<dbReference type="Proteomes" id="UP001446871">
    <property type="component" value="Unassembled WGS sequence"/>
</dbReference>
<keyword evidence="3" id="KW-1185">Reference proteome</keyword>